<evidence type="ECO:0008006" key="3">
    <source>
        <dbReference type="Google" id="ProtNLM"/>
    </source>
</evidence>
<dbReference type="PANTHER" id="PTHR30348:SF14">
    <property type="entry name" value="BLR8050 PROTEIN"/>
    <property type="match status" value="1"/>
</dbReference>
<dbReference type="Proteomes" id="UP000230390">
    <property type="component" value="Unassembled WGS sequence"/>
</dbReference>
<evidence type="ECO:0000313" key="2">
    <source>
        <dbReference type="Proteomes" id="UP000230390"/>
    </source>
</evidence>
<reference evidence="1 2" key="1">
    <citation type="submission" date="2017-10" db="EMBL/GenBank/DDBJ databases">
        <title>Massilia psychrophilum sp. nov., a novel purple-pigmented bacterium isolated from Tianshan glacier, Xinjiang Municipality, China.</title>
        <authorList>
            <person name="Wang H."/>
        </authorList>
    </citation>
    <scope>NUCLEOTIDE SEQUENCE [LARGE SCALE GENOMIC DNA]</scope>
    <source>
        <strain evidence="1 2">JCM 30074</strain>
    </source>
</reference>
<organism evidence="1 2">
    <name type="scientific">Massilia eurypsychrophila</name>
    <dbReference type="NCBI Taxonomy" id="1485217"/>
    <lineage>
        <taxon>Bacteria</taxon>
        <taxon>Pseudomonadati</taxon>
        <taxon>Pseudomonadota</taxon>
        <taxon>Betaproteobacteria</taxon>
        <taxon>Burkholderiales</taxon>
        <taxon>Oxalobacteraceae</taxon>
        <taxon>Telluria group</taxon>
        <taxon>Massilia</taxon>
    </lineage>
</organism>
<protein>
    <recommendedName>
        <fullName evidence="3">DUF72 domain-containing protein</fullName>
    </recommendedName>
</protein>
<gene>
    <name evidence="1" type="ORF">CR105_07955</name>
</gene>
<keyword evidence="2" id="KW-1185">Reference proteome</keyword>
<dbReference type="InterPro" id="IPR002763">
    <property type="entry name" value="DUF72"/>
</dbReference>
<dbReference type="InterPro" id="IPR036520">
    <property type="entry name" value="UPF0759_sf"/>
</dbReference>
<sequence>MVEPGRALIGCAGWTIPRENKPSFPEEGSHLERYAATLPIVEINSCFYKPHRAQTYARWAASVPEHFRFSVKLPRAITHDARLLACGPLLRQFALESGALGEKLGCVLMQLPPKFEFDATAAADFLKLLKESFGCMVACEARHPSWFGDEATHVLADHNVTRVIADPAKGQVGPHVPTTADMYVRLHGSPRIYYSSYEPHYIAELAVDLRLHTAAGRTVWVVFDNTAAGAATTNAVALQDLLSPG</sequence>
<dbReference type="AlphaFoldDB" id="A0A2G8TIZ9"/>
<dbReference type="Gene3D" id="3.20.20.410">
    <property type="entry name" value="Protein of unknown function UPF0759"/>
    <property type="match status" value="1"/>
</dbReference>
<dbReference type="Pfam" id="PF01904">
    <property type="entry name" value="DUF72"/>
    <property type="match status" value="1"/>
</dbReference>
<comment type="caution">
    <text evidence="1">The sequence shown here is derived from an EMBL/GenBank/DDBJ whole genome shotgun (WGS) entry which is preliminary data.</text>
</comment>
<dbReference type="SUPFAM" id="SSF117396">
    <property type="entry name" value="TM1631-like"/>
    <property type="match status" value="1"/>
</dbReference>
<name>A0A2G8TIZ9_9BURK</name>
<dbReference type="EMBL" id="PDOC01000003">
    <property type="protein sequence ID" value="PIL46036.1"/>
    <property type="molecule type" value="Genomic_DNA"/>
</dbReference>
<evidence type="ECO:0000313" key="1">
    <source>
        <dbReference type="EMBL" id="PIL46036.1"/>
    </source>
</evidence>
<accession>A0A2G8TIZ9</accession>
<dbReference type="OrthoDB" id="9780310at2"/>
<proteinExistence type="predicted"/>
<dbReference type="PANTHER" id="PTHR30348">
    <property type="entry name" value="UNCHARACTERIZED PROTEIN YECE"/>
    <property type="match status" value="1"/>
</dbReference>